<sequence length="1168" mass="127399">MVAGPAGPAVFISYAGEDRDWARWIAVELEKAGLTTVYQAADFPAGSDFVHEMHEAATVAEHTVAVLSPDYLTSVHGAAEWRAAYVRDPSGARRTLILVRVRPCSPAGLLSSRVYVDLVGLDEAAARAALLAAVDRKAARPSQASFPGRPEVRFPGTTPRPGRLGWSGHRYATAYRKRMLSRTRIPSAAPSLPTVGSAVPDLDAVFVDVSLVPRPQHDVRGGLLDDAPATVTDRHSIWHFLGRREPQALVLLGAPGSGKSTLLRHVVRRIAGRSPLAHRRWLPILVELRSHAAAVVTDPAVNLPELVAQLPANLGVPEPPGWWDTQLRRGRCVVLLDGLDEVTGFDARRTVIEWIRRQLEYYPDNHVVLSSRPYGYDRLRLDELRTLQVRPFTRDQVATFVEAWYRVTDRPVGASRRAARARAAAGAADMLTRLMATPALHDLMVNPLLLTMIANVHRYGGTLPKSRQKLYDQLFQVILSPRDERDPEQAREHAAAVRERLAALAYRFMTAGTVVLARNTLTASLAAGTEAAAALQQATANGILVELDNEQLSFAHLTFQEYLAAEHIRRNGLVDVLIDGVDSAWWREVILLWAAAQSTDEIIRACLDSERITALSLAFECADLDQAVDPQLRERLRATVDAAFQPGAGPERRRIVAGIEALRYLRRTVPTESGSRLCAGPVPSRLYWLFVQDGHPAPDRPCHPDTTPARGMWGRDALDFVRWINRITAECGDPDTTYRLPTKTELTALAAGTDGAAEALRAGSPLVWADGGIFELPVLWTLPGRRSPAIVTGVELRTGLTGESADPGLMLDLLSLGIRSRAVLLASTVGTLAQRLGARRDALTVRAARPYTGRRVALDGSKPAARDRQREYFEAVPSPNPFSDDAEAAQQVYAAVEDVRAAVLELAAVINSDRDIGAAAAISDVRNAVHGDYGLAALHERCVRLGEAAERLAHSSVISHHGRVVRDENVAAVKTEATEIVQRMSRFTNSFRQVATVGNRRWHGCARTIGEQGSLLADPADAQRLLAAAVGDPLARVWRETVARRPAEHAKAFAVFVRALAATAGLSDEYRVEAAPELLGDPARPTGAVPGRPRLPVPLVELLRERTQDVLSRHKVSRTSLTEMRMAALMLAAADPADRNHLRIAAATIVVERRWAGSAQETIYLASM</sequence>
<dbReference type="SMART" id="SM00255">
    <property type="entry name" value="TIR"/>
    <property type="match status" value="1"/>
</dbReference>
<dbReference type="RefSeq" id="WP_203781635.1">
    <property type="nucleotide sequence ID" value="NZ_BOMV01000026.1"/>
</dbReference>
<dbReference type="Proteomes" id="UP000636960">
    <property type="component" value="Unassembled WGS sequence"/>
</dbReference>
<comment type="caution">
    <text evidence="4">The sequence shown here is derived from an EMBL/GenBank/DDBJ whole genome shotgun (WGS) entry which is preliminary data.</text>
</comment>
<keyword evidence="5" id="KW-1185">Reference proteome</keyword>
<dbReference type="EMBL" id="BOMV01000026">
    <property type="protein sequence ID" value="GIE95342.1"/>
    <property type="molecule type" value="Genomic_DNA"/>
</dbReference>
<reference evidence="4" key="1">
    <citation type="submission" date="2021-01" db="EMBL/GenBank/DDBJ databases">
        <title>Whole genome shotgun sequence of Actinoplanes rishiriensis NBRC 108556.</title>
        <authorList>
            <person name="Komaki H."/>
            <person name="Tamura T."/>
        </authorList>
    </citation>
    <scope>NUCLEOTIDE SEQUENCE</scope>
    <source>
        <strain evidence="4">NBRC 108556</strain>
    </source>
</reference>
<organism evidence="4 5">
    <name type="scientific">Paractinoplanes rishiriensis</name>
    <dbReference type="NCBI Taxonomy" id="1050105"/>
    <lineage>
        <taxon>Bacteria</taxon>
        <taxon>Bacillati</taxon>
        <taxon>Actinomycetota</taxon>
        <taxon>Actinomycetes</taxon>
        <taxon>Micromonosporales</taxon>
        <taxon>Micromonosporaceae</taxon>
        <taxon>Paractinoplanes</taxon>
    </lineage>
</organism>
<dbReference type="InterPro" id="IPR035897">
    <property type="entry name" value="Toll_tir_struct_dom_sf"/>
</dbReference>
<dbReference type="AlphaFoldDB" id="A0A919JXJ8"/>
<dbReference type="Pfam" id="PF13676">
    <property type="entry name" value="TIR_2"/>
    <property type="match status" value="1"/>
</dbReference>
<dbReference type="InterPro" id="IPR000157">
    <property type="entry name" value="TIR_dom"/>
</dbReference>
<feature type="domain" description="NACHT" evidence="3">
    <location>
        <begin position="247"/>
        <end position="373"/>
    </location>
</feature>
<dbReference type="SUPFAM" id="SSF52540">
    <property type="entry name" value="P-loop containing nucleoside triphosphate hydrolases"/>
    <property type="match status" value="1"/>
</dbReference>
<dbReference type="Gene3D" id="3.40.50.300">
    <property type="entry name" value="P-loop containing nucleotide triphosphate hydrolases"/>
    <property type="match status" value="1"/>
</dbReference>
<protein>
    <recommendedName>
        <fullName evidence="6">TIR domain-containing protein</fullName>
    </recommendedName>
</protein>
<name>A0A919JXJ8_9ACTN</name>
<feature type="domain" description="TIR" evidence="2">
    <location>
        <begin position="6"/>
        <end position="130"/>
    </location>
</feature>
<evidence type="ECO:0000259" key="2">
    <source>
        <dbReference type="PROSITE" id="PS50104"/>
    </source>
</evidence>
<evidence type="ECO:0008006" key="6">
    <source>
        <dbReference type="Google" id="ProtNLM"/>
    </source>
</evidence>
<dbReference type="PANTHER" id="PTHR46844:SF1">
    <property type="entry name" value="SLR5058 PROTEIN"/>
    <property type="match status" value="1"/>
</dbReference>
<dbReference type="Pfam" id="PF05729">
    <property type="entry name" value="NACHT"/>
    <property type="match status" value="1"/>
</dbReference>
<dbReference type="PROSITE" id="PS50104">
    <property type="entry name" value="TIR"/>
    <property type="match status" value="1"/>
</dbReference>
<dbReference type="GO" id="GO:0007165">
    <property type="term" value="P:signal transduction"/>
    <property type="evidence" value="ECO:0007669"/>
    <property type="project" value="InterPro"/>
</dbReference>
<dbReference type="SUPFAM" id="SSF52200">
    <property type="entry name" value="Toll/Interleukin receptor TIR domain"/>
    <property type="match status" value="1"/>
</dbReference>
<dbReference type="PANTHER" id="PTHR46844">
    <property type="entry name" value="SLR5058 PROTEIN"/>
    <property type="match status" value="1"/>
</dbReference>
<evidence type="ECO:0000256" key="1">
    <source>
        <dbReference type="SAM" id="MobiDB-lite"/>
    </source>
</evidence>
<evidence type="ECO:0000313" key="5">
    <source>
        <dbReference type="Proteomes" id="UP000636960"/>
    </source>
</evidence>
<proteinExistence type="predicted"/>
<dbReference type="Gene3D" id="3.40.50.10140">
    <property type="entry name" value="Toll/interleukin-1 receptor homology (TIR) domain"/>
    <property type="match status" value="1"/>
</dbReference>
<evidence type="ECO:0000259" key="3">
    <source>
        <dbReference type="PROSITE" id="PS50837"/>
    </source>
</evidence>
<evidence type="ECO:0000313" key="4">
    <source>
        <dbReference type="EMBL" id="GIE95342.1"/>
    </source>
</evidence>
<feature type="region of interest" description="Disordered" evidence="1">
    <location>
        <begin position="142"/>
        <end position="165"/>
    </location>
</feature>
<accession>A0A919JXJ8</accession>
<dbReference type="PROSITE" id="PS50837">
    <property type="entry name" value="NACHT"/>
    <property type="match status" value="1"/>
</dbReference>
<gene>
    <name evidence="4" type="ORF">Ari01nite_28070</name>
</gene>
<dbReference type="InterPro" id="IPR007111">
    <property type="entry name" value="NACHT_NTPase"/>
</dbReference>
<dbReference type="InterPro" id="IPR027417">
    <property type="entry name" value="P-loop_NTPase"/>
</dbReference>